<dbReference type="NCBIfam" id="NF001764">
    <property type="entry name" value="PRK00504.1"/>
    <property type="match status" value="1"/>
</dbReference>
<evidence type="ECO:0000313" key="6">
    <source>
        <dbReference type="EMBL" id="KKQ90054.1"/>
    </source>
</evidence>
<evidence type="ECO:0000256" key="3">
    <source>
        <dbReference type="ARBA" id="ARBA00023274"/>
    </source>
</evidence>
<comment type="caution">
    <text evidence="6">The sequence shown here is derived from an EMBL/GenBank/DDBJ whole genome shotgun (WGS) entry which is preliminary data.</text>
</comment>
<dbReference type="InterPro" id="IPR001705">
    <property type="entry name" value="Ribosomal_bL33"/>
</dbReference>
<organism evidence="6 7">
    <name type="scientific">Candidatus Shapirobacteria bacterium GW2011_GWE1_38_92</name>
    <dbReference type="NCBI Taxonomy" id="1618489"/>
    <lineage>
        <taxon>Bacteria</taxon>
        <taxon>Candidatus Shapironibacteriota</taxon>
    </lineage>
</organism>
<dbReference type="GO" id="GO:1990904">
    <property type="term" value="C:ribonucleoprotein complex"/>
    <property type="evidence" value="ECO:0007669"/>
    <property type="project" value="UniProtKB-KW"/>
</dbReference>
<reference evidence="6 7" key="1">
    <citation type="journal article" date="2015" name="Nature">
        <title>rRNA introns, odd ribosomes, and small enigmatic genomes across a large radiation of phyla.</title>
        <authorList>
            <person name="Brown C.T."/>
            <person name="Hug L.A."/>
            <person name="Thomas B.C."/>
            <person name="Sharon I."/>
            <person name="Castelle C.J."/>
            <person name="Singh A."/>
            <person name="Wilkins M.J."/>
            <person name="Williams K.H."/>
            <person name="Banfield J.F."/>
        </authorList>
    </citation>
    <scope>NUCLEOTIDE SEQUENCE [LARGE SCALE GENOMIC DNA]</scope>
</reference>
<gene>
    <name evidence="5" type="primary">rpmG</name>
    <name evidence="6" type="ORF">UT14_C0045G0006</name>
</gene>
<dbReference type="EMBL" id="LBVR01000045">
    <property type="protein sequence ID" value="KKQ90054.1"/>
    <property type="molecule type" value="Genomic_DNA"/>
</dbReference>
<dbReference type="PANTHER" id="PTHR43168:SF2">
    <property type="entry name" value="LARGE RIBOSOMAL SUBUNIT PROTEIN BL33C"/>
    <property type="match status" value="1"/>
</dbReference>
<evidence type="ECO:0000256" key="4">
    <source>
        <dbReference type="ARBA" id="ARBA00035176"/>
    </source>
</evidence>
<accession>A0A0G0NVZ5</accession>
<evidence type="ECO:0000256" key="5">
    <source>
        <dbReference type="HAMAP-Rule" id="MF_00294"/>
    </source>
</evidence>
<dbReference type="AlphaFoldDB" id="A0A0G0NVZ5"/>
<dbReference type="GO" id="GO:0005840">
    <property type="term" value="C:ribosome"/>
    <property type="evidence" value="ECO:0007669"/>
    <property type="project" value="UniProtKB-KW"/>
</dbReference>
<name>A0A0G0NVZ5_9BACT</name>
<dbReference type="InterPro" id="IPR011332">
    <property type="entry name" value="Ribosomal_zn-bd"/>
</dbReference>
<dbReference type="Gene3D" id="2.20.28.120">
    <property type="entry name" value="Ribosomal protein L33"/>
    <property type="match status" value="1"/>
</dbReference>
<dbReference type="Pfam" id="PF00471">
    <property type="entry name" value="Ribosomal_L33"/>
    <property type="match status" value="1"/>
</dbReference>
<dbReference type="GO" id="GO:0003735">
    <property type="term" value="F:structural constituent of ribosome"/>
    <property type="evidence" value="ECO:0007669"/>
    <property type="project" value="InterPro"/>
</dbReference>
<sequence length="59" mass="6932">MAKAKKTPRILIALLCEKCGAQNYLTEKNKMNTPEKLKFRKYCKWCRATTDHKESTKLK</sequence>
<evidence type="ECO:0000256" key="1">
    <source>
        <dbReference type="ARBA" id="ARBA00007596"/>
    </source>
</evidence>
<keyword evidence="3 5" id="KW-0687">Ribonucleoprotein</keyword>
<dbReference type="NCBIfam" id="NF001860">
    <property type="entry name" value="PRK00595.1"/>
    <property type="match status" value="1"/>
</dbReference>
<comment type="similarity">
    <text evidence="1 5">Belongs to the bacterial ribosomal protein bL33 family.</text>
</comment>
<dbReference type="NCBIfam" id="TIGR01023">
    <property type="entry name" value="rpmG_bact"/>
    <property type="match status" value="1"/>
</dbReference>
<dbReference type="PANTHER" id="PTHR43168">
    <property type="entry name" value="50S RIBOSOMAL PROTEIN L33, CHLOROPLASTIC"/>
    <property type="match status" value="1"/>
</dbReference>
<proteinExistence type="inferred from homology"/>
<dbReference type="GO" id="GO:0005737">
    <property type="term" value="C:cytoplasm"/>
    <property type="evidence" value="ECO:0007669"/>
    <property type="project" value="UniProtKB-ARBA"/>
</dbReference>
<dbReference type="HAMAP" id="MF_00294">
    <property type="entry name" value="Ribosomal_bL33"/>
    <property type="match status" value="1"/>
</dbReference>
<dbReference type="Proteomes" id="UP000033841">
    <property type="component" value="Unassembled WGS sequence"/>
</dbReference>
<dbReference type="GO" id="GO:0006412">
    <property type="term" value="P:translation"/>
    <property type="evidence" value="ECO:0007669"/>
    <property type="project" value="UniProtKB-UniRule"/>
</dbReference>
<dbReference type="InterPro" id="IPR038584">
    <property type="entry name" value="Ribosomal_bL33_sf"/>
</dbReference>
<dbReference type="SUPFAM" id="SSF57829">
    <property type="entry name" value="Zn-binding ribosomal proteins"/>
    <property type="match status" value="1"/>
</dbReference>
<evidence type="ECO:0000256" key="2">
    <source>
        <dbReference type="ARBA" id="ARBA00022980"/>
    </source>
</evidence>
<protein>
    <recommendedName>
        <fullName evidence="4 5">Large ribosomal subunit protein bL33</fullName>
    </recommendedName>
</protein>
<keyword evidence="2 5" id="KW-0689">Ribosomal protein</keyword>
<evidence type="ECO:0000313" key="7">
    <source>
        <dbReference type="Proteomes" id="UP000033841"/>
    </source>
</evidence>